<keyword evidence="1" id="KW-0645">Protease</keyword>
<evidence type="ECO:0000259" key="7">
    <source>
        <dbReference type="PROSITE" id="PS50158"/>
    </source>
</evidence>
<evidence type="ECO:0000256" key="3">
    <source>
        <dbReference type="ARBA" id="ARBA00022801"/>
    </source>
</evidence>
<dbReference type="InterPro" id="IPR054722">
    <property type="entry name" value="PolX-like_BBD"/>
</dbReference>
<organism evidence="9">
    <name type="scientific">Tanacetum cinerariifolium</name>
    <name type="common">Dalmatian daisy</name>
    <name type="synonym">Chrysanthemum cinerariifolium</name>
    <dbReference type="NCBI Taxonomy" id="118510"/>
    <lineage>
        <taxon>Eukaryota</taxon>
        <taxon>Viridiplantae</taxon>
        <taxon>Streptophyta</taxon>
        <taxon>Embryophyta</taxon>
        <taxon>Tracheophyta</taxon>
        <taxon>Spermatophyta</taxon>
        <taxon>Magnoliopsida</taxon>
        <taxon>eudicotyledons</taxon>
        <taxon>Gunneridae</taxon>
        <taxon>Pentapetalae</taxon>
        <taxon>asterids</taxon>
        <taxon>campanulids</taxon>
        <taxon>Asterales</taxon>
        <taxon>Asteraceae</taxon>
        <taxon>Asteroideae</taxon>
        <taxon>Anthemideae</taxon>
        <taxon>Anthemidinae</taxon>
        <taxon>Tanacetum</taxon>
    </lineage>
</organism>
<dbReference type="InterPro" id="IPR036397">
    <property type="entry name" value="RNaseH_sf"/>
</dbReference>
<evidence type="ECO:0000313" key="9">
    <source>
        <dbReference type="EMBL" id="GEU61337.1"/>
    </source>
</evidence>
<protein>
    <recommendedName>
        <fullName evidence="10">Retrovirus-related Pol polyprotein from transposon TNT 1-94</fullName>
    </recommendedName>
</protein>
<proteinExistence type="predicted"/>
<feature type="coiled-coil region" evidence="5">
    <location>
        <begin position="1112"/>
        <end position="1153"/>
    </location>
</feature>
<dbReference type="EMBL" id="BKCJ010004487">
    <property type="protein sequence ID" value="GEU61337.1"/>
    <property type="molecule type" value="Genomic_DNA"/>
</dbReference>
<keyword evidence="4" id="KW-0863">Zinc-finger</keyword>
<dbReference type="GO" id="GO:0015074">
    <property type="term" value="P:DNA integration"/>
    <property type="evidence" value="ECO:0007669"/>
    <property type="project" value="UniProtKB-KW"/>
</dbReference>
<dbReference type="GO" id="GO:0008233">
    <property type="term" value="F:peptidase activity"/>
    <property type="evidence" value="ECO:0007669"/>
    <property type="project" value="UniProtKB-KW"/>
</dbReference>
<feature type="domain" description="Integrase catalytic" evidence="8">
    <location>
        <begin position="1633"/>
        <end position="1739"/>
    </location>
</feature>
<keyword evidence="5" id="KW-0175">Coiled coil</keyword>
<dbReference type="SUPFAM" id="SSF53098">
    <property type="entry name" value="Ribonuclease H-like"/>
    <property type="match status" value="1"/>
</dbReference>
<evidence type="ECO:0000259" key="8">
    <source>
        <dbReference type="PROSITE" id="PS50994"/>
    </source>
</evidence>
<dbReference type="GO" id="GO:0003676">
    <property type="term" value="F:nucleic acid binding"/>
    <property type="evidence" value="ECO:0007669"/>
    <property type="project" value="InterPro"/>
</dbReference>
<dbReference type="GO" id="GO:0003964">
    <property type="term" value="F:RNA-directed DNA polymerase activity"/>
    <property type="evidence" value="ECO:0007669"/>
    <property type="project" value="UniProtKB-KW"/>
</dbReference>
<gene>
    <name evidence="9" type="ORF">Tci_033315</name>
</gene>
<evidence type="ECO:0000256" key="2">
    <source>
        <dbReference type="ARBA" id="ARBA00022723"/>
    </source>
</evidence>
<evidence type="ECO:0000256" key="1">
    <source>
        <dbReference type="ARBA" id="ARBA00022670"/>
    </source>
</evidence>
<dbReference type="Gene3D" id="4.10.60.10">
    <property type="entry name" value="Zinc finger, CCHC-type"/>
    <property type="match status" value="2"/>
</dbReference>
<accession>A0A6L2LK00</accession>
<dbReference type="Pfam" id="PF25597">
    <property type="entry name" value="SH3_retrovirus"/>
    <property type="match status" value="1"/>
</dbReference>
<dbReference type="SMART" id="SM00343">
    <property type="entry name" value="ZnF_C2HC"/>
    <property type="match status" value="2"/>
</dbReference>
<sequence length="2539" mass="290550">MFIDHMHQPWRTLASIINKCFSGKTTSNDRLHQSRVVIIWGMFHKKYVDFAELICEDFSYQIDNRQLKKSRRKIMPYFRFTKIIINHFLSIRKLFPKSLPSGLHTIKDDGVLSQMKSEPVRKRTSCRRVIKKKVSISIEDNIIPELDVALELGKSMSLIEFVEEEAARKVYATHERIVVRLARNNELKAHGTLLMALPDKHQLKFNIHKDAKTLMEAIEKRFGGNKETKKKLISQLEILRDFLSQEDINLKFLRSLPTEWKTHTLIWRNKTDLKEQSLNDLFNSLKIYKAEVKSSSSGSTSTQNIAFVSSSNTDSTNEPISVAASVYVVSVKIHVSALPNVDTLSNAVIYSFFASQSTSPQLDNDDLKKIEANDLEEMDLKWQMAMLTVRARRFLQMTGRNLRENEPTSMGFDMSKVECYNCHRKGHFARKCRSHKDTRRNGVAEPQRRNVLVETSTSNALVSQCDGVGSYDWSFQAKEEPTNYALMAFTSSSSSSFDNEVPLRRWVSCCSFTLHRNIYATKPDLVFHDASNVNETAYTAFNVELSPTELDKDLSHAYRPSAPIIEDWVSNLEDDYEAEISQNAPSFVQPTEQVRTPRPSIKTVETSIPTANTKTVIPKPKSNGNRRNRKACFVLLTKSKLVLINDARPVTAVVPKPLVTRPRQAKTIVTKPHLPPRRHINHSPSPKASNFPSKVTAVKGNPQHALKDKGVIDSGCSQHMTGNMSYLSDFKKLNGRYVIFGGNLKGGFFVRDKMSRDAITVGSTMRIPLLYRGEYSQWRERFMNYLEEKTDGEAMINPIQNDLWDAIKRQMRGSEYGEQDRKAAILYEYETFKANEGEQFLDTYLCYLQVINDLKKCGYKKDNCELNYKFLNNLQSEWKQYGTLMRQTRNLMDININALYNIIKQNQGDVNDALGYKKKAVVVTSDPLALVAEKTKVSKRKEKVVVSSDSEGSGADDFSKLKKIIALLAEGFNQRKFYFKPTNNNLRTSSTSQSANKKQEFFKSNDKKVKKKDNEIKRDMSKVKCYNCKKEEHFAKDCKKAKVKDYNYYKTKMLLAKKDSDKQVLLAEDQAWMESSSDFDQEINANMVIMAQIEKVLLESNESSSSVEETIVEDLQDKYDVLKNQATTFEMNNKELNEQLKVLIKKNDDLLAQTKVLQDQLKVKHVVIDTHTECQAQYAKLEEERYEYMIRYSALCDNDKQHRKKIDEQEILFDKMSHQLVEMNYNVLRLQEKILEKETKISELEGCVKCDQVENSKVIAPGMFKLSVSQSVSPILMSKTSCDSNNVENLDTFSSVRRPKHSSVIWKKKGSSNTFNVDFSSVSPSKLNKDVKRYSRKDLLSCNKFHPGETSSAYVCNDAMNVSCNSRLCDSFDENNLFIFDDVNVRNSSVSKISFRKKPRDSMNVRSKSNSNKSLPRTVHKWLPKMQPLAEPVAKWIPIIIHIYLWIIDLGCSKHMTGNRALLTNFVEKFLGTVRFGNNDFAVIAGYGDVVIGSMTINKCTCFVRNEDGVDLLTGDRSLNLYTIALNEVASNSSTCLLAKASSSQSWLWHQRLSHLNFATINNLVKNNLVQGLPKMKFEKDHLCSVYEQGKIHQKHHKSKTTFASNKPLYLLHMDLYGPMSVKSINEKRYVLVVVDDYSRYTWVFFLHSKDEASEVIISFIKKTQVNLQLQVQQRPQQNGVVERRTRTLVEAARTMLTFANLPLFLWAKAIATACFTQNRSIIHKRFDKTPYELMKKGKPNIKFFRVFGCRCYLLNDYEDVGKLKAKGDIGVFVGYSKESAAFRIYNKRTRKIHESVNVNFDEILEMASKQFSLEPDLSNLNETGKSSNTSVSQVSETSKKDLEDLFRNFYDEYFDSLKIMKSSTTNIETSINEDSISNNMIPNVDEASTSYNVFNERLEDAYFDATEALRDADWVSAMQDELDQYARLKNKKDERSLVIQNKARLVAVGYSQQEGIDYNETFAPVARIEAIRLFLAYAAHKDFTVFQMDVKTSFLNGILKEELYVGQPSGFVSKQYLDRVYALDKALYGLKQAPPAWYDVLSQFLIDNGFQKVPTPMVAQAKLKLDLVGKLVNHTYYRTVKRIFCYLKGTVNLSLWYSKDFGFDLTAYSDADHANTDDDATFGGKKPEFERRKPQSELHVSTSSKFEDFFDDSINEVNAVDSPVPAVGQILTNSTNTFSAVGLSNAVVSPTQGKSSHVDSSQYPDDPNMPELEDITYFDDEEDVGADADFTNLETSITISPIPTTRVHKDHPVTQIIGDLSSANQKRSMTRVAKYQGGPSQIHNDDFHTCTKWVFRNKKDERGIVVRNKARLVAQRHTQEEGIDYKEVFAPVARIEAIRLFLAYASFMGFMVYQMDIKSVFLYETIEEEVYVYQPLGFEDPDYPDKVYKAVKALYELHQAPRAWYETLAKRHKYRKSASTPIDTEKPLLKDPDGEDVDVHTYRSMIGSLMYLTSSRLDIMFAVCACAHFQVTPKASHLHAVKKIFRYLKSKPHLGLWYPKDSPFNLVAYSNCDYAGASLDRKSTTRRCQFLRCKLTFG</sequence>
<dbReference type="Pfam" id="PF13976">
    <property type="entry name" value="gag_pre-integrs"/>
    <property type="match status" value="1"/>
</dbReference>
<keyword evidence="4" id="KW-0862">Zinc</keyword>
<feature type="domain" description="CCHC-type" evidence="7">
    <location>
        <begin position="419"/>
        <end position="434"/>
    </location>
</feature>
<dbReference type="InterPro" id="IPR012337">
    <property type="entry name" value="RNaseH-like_sf"/>
</dbReference>
<dbReference type="InterPro" id="IPR036875">
    <property type="entry name" value="Znf_CCHC_sf"/>
</dbReference>
<dbReference type="InterPro" id="IPR001878">
    <property type="entry name" value="Znf_CCHC"/>
</dbReference>
<dbReference type="PROSITE" id="PS50158">
    <property type="entry name" value="ZF_CCHC"/>
    <property type="match status" value="2"/>
</dbReference>
<keyword evidence="2" id="KW-0479">Metal-binding</keyword>
<feature type="domain" description="CCHC-type" evidence="7">
    <location>
        <begin position="1024"/>
        <end position="1040"/>
    </location>
</feature>
<feature type="compositionally biased region" description="Basic and acidic residues" evidence="6">
    <location>
        <begin position="2126"/>
        <end position="2137"/>
    </location>
</feature>
<evidence type="ECO:0008006" key="10">
    <source>
        <dbReference type="Google" id="ProtNLM"/>
    </source>
</evidence>
<dbReference type="PANTHER" id="PTHR42648:SF18">
    <property type="entry name" value="RETROTRANSPOSON, UNCLASSIFIED-LIKE PROTEIN"/>
    <property type="match status" value="1"/>
</dbReference>
<dbReference type="PROSITE" id="PS50994">
    <property type="entry name" value="INTEGRASE"/>
    <property type="match status" value="1"/>
</dbReference>
<feature type="region of interest" description="Disordered" evidence="6">
    <location>
        <begin position="2117"/>
        <end position="2138"/>
    </location>
</feature>
<dbReference type="Pfam" id="PF22936">
    <property type="entry name" value="Pol_BBD"/>
    <property type="match status" value="1"/>
</dbReference>
<evidence type="ECO:0000256" key="6">
    <source>
        <dbReference type="SAM" id="MobiDB-lite"/>
    </source>
</evidence>
<name>A0A6L2LK00_TANCI</name>
<dbReference type="InterPro" id="IPR025724">
    <property type="entry name" value="GAG-pre-integrase_dom"/>
</dbReference>
<reference evidence="9" key="1">
    <citation type="journal article" date="2019" name="Sci. Rep.">
        <title>Draft genome of Tanacetum cinerariifolium, the natural source of mosquito coil.</title>
        <authorList>
            <person name="Yamashiro T."/>
            <person name="Shiraishi A."/>
            <person name="Satake H."/>
            <person name="Nakayama K."/>
        </authorList>
    </citation>
    <scope>NUCLEOTIDE SEQUENCE</scope>
</reference>
<dbReference type="GO" id="GO:0006508">
    <property type="term" value="P:proteolysis"/>
    <property type="evidence" value="ECO:0007669"/>
    <property type="project" value="UniProtKB-KW"/>
</dbReference>
<dbReference type="InterPro" id="IPR001584">
    <property type="entry name" value="Integrase_cat-core"/>
</dbReference>
<dbReference type="GO" id="GO:0006310">
    <property type="term" value="P:DNA recombination"/>
    <property type="evidence" value="ECO:0007669"/>
    <property type="project" value="UniProtKB-KW"/>
</dbReference>
<evidence type="ECO:0000256" key="4">
    <source>
        <dbReference type="PROSITE-ProRule" id="PRU00047"/>
    </source>
</evidence>
<evidence type="ECO:0000256" key="5">
    <source>
        <dbReference type="SAM" id="Coils"/>
    </source>
</evidence>
<dbReference type="GO" id="GO:0008270">
    <property type="term" value="F:zinc ion binding"/>
    <property type="evidence" value="ECO:0007669"/>
    <property type="project" value="UniProtKB-KW"/>
</dbReference>
<dbReference type="InterPro" id="IPR013103">
    <property type="entry name" value="RVT_2"/>
</dbReference>
<dbReference type="Pfam" id="PF07727">
    <property type="entry name" value="RVT_2"/>
    <property type="match status" value="2"/>
</dbReference>
<dbReference type="InterPro" id="IPR039537">
    <property type="entry name" value="Retrotran_Ty1/copia-like"/>
</dbReference>
<dbReference type="GO" id="GO:0003887">
    <property type="term" value="F:DNA-directed DNA polymerase activity"/>
    <property type="evidence" value="ECO:0007669"/>
    <property type="project" value="UniProtKB-KW"/>
</dbReference>
<keyword evidence="3" id="KW-0378">Hydrolase</keyword>
<dbReference type="Gene3D" id="3.30.420.10">
    <property type="entry name" value="Ribonuclease H-like superfamily/Ribonuclease H"/>
    <property type="match status" value="2"/>
</dbReference>
<dbReference type="Pfam" id="PF00098">
    <property type="entry name" value="zf-CCHC"/>
    <property type="match status" value="1"/>
</dbReference>
<dbReference type="GO" id="GO:0005524">
    <property type="term" value="F:ATP binding"/>
    <property type="evidence" value="ECO:0007669"/>
    <property type="project" value="UniProtKB-KW"/>
</dbReference>
<dbReference type="InterPro" id="IPR057670">
    <property type="entry name" value="SH3_retrovirus"/>
</dbReference>
<dbReference type="SUPFAM" id="SSF57756">
    <property type="entry name" value="Retrovirus zinc finger-like domains"/>
    <property type="match status" value="2"/>
</dbReference>
<dbReference type="PANTHER" id="PTHR42648">
    <property type="entry name" value="TRANSPOSASE, PUTATIVE-RELATED"/>
    <property type="match status" value="1"/>
</dbReference>
<dbReference type="GO" id="GO:0004519">
    <property type="term" value="F:endonuclease activity"/>
    <property type="evidence" value="ECO:0007669"/>
    <property type="project" value="UniProtKB-KW"/>
</dbReference>
<comment type="caution">
    <text evidence="9">The sequence shown here is derived from an EMBL/GenBank/DDBJ whole genome shotgun (WGS) entry which is preliminary data.</text>
</comment>